<keyword evidence="3" id="KW-1185">Reference proteome</keyword>
<evidence type="ECO:0000256" key="1">
    <source>
        <dbReference type="SAM" id="MobiDB-lite"/>
    </source>
</evidence>
<organism evidence="2 3">
    <name type="scientific">Periplaneta americana</name>
    <name type="common">American cockroach</name>
    <name type="synonym">Blatta americana</name>
    <dbReference type="NCBI Taxonomy" id="6978"/>
    <lineage>
        <taxon>Eukaryota</taxon>
        <taxon>Metazoa</taxon>
        <taxon>Ecdysozoa</taxon>
        <taxon>Arthropoda</taxon>
        <taxon>Hexapoda</taxon>
        <taxon>Insecta</taxon>
        <taxon>Pterygota</taxon>
        <taxon>Neoptera</taxon>
        <taxon>Polyneoptera</taxon>
        <taxon>Dictyoptera</taxon>
        <taxon>Blattodea</taxon>
        <taxon>Blattoidea</taxon>
        <taxon>Blattidae</taxon>
        <taxon>Blattinae</taxon>
        <taxon>Periplaneta</taxon>
    </lineage>
</organism>
<name>A0ABQ8TL88_PERAM</name>
<protein>
    <submittedName>
        <fullName evidence="2">Uncharacterized protein</fullName>
    </submittedName>
</protein>
<feature type="region of interest" description="Disordered" evidence="1">
    <location>
        <begin position="1"/>
        <end position="26"/>
    </location>
</feature>
<evidence type="ECO:0000313" key="2">
    <source>
        <dbReference type="EMBL" id="KAJ4447254.1"/>
    </source>
</evidence>
<dbReference type="EMBL" id="JAJSOF020000005">
    <property type="protein sequence ID" value="KAJ4447254.1"/>
    <property type="molecule type" value="Genomic_DNA"/>
</dbReference>
<dbReference type="Proteomes" id="UP001148838">
    <property type="component" value="Unassembled WGS sequence"/>
</dbReference>
<proteinExistence type="predicted"/>
<reference evidence="2 3" key="1">
    <citation type="journal article" date="2022" name="Allergy">
        <title>Genome assembly and annotation of Periplaneta americana reveal a comprehensive cockroach allergen profile.</title>
        <authorList>
            <person name="Wang L."/>
            <person name="Xiong Q."/>
            <person name="Saelim N."/>
            <person name="Wang L."/>
            <person name="Nong W."/>
            <person name="Wan A.T."/>
            <person name="Shi M."/>
            <person name="Liu X."/>
            <person name="Cao Q."/>
            <person name="Hui J.H.L."/>
            <person name="Sookrung N."/>
            <person name="Leung T.F."/>
            <person name="Tungtrongchitr A."/>
            <person name="Tsui S.K.W."/>
        </authorList>
    </citation>
    <scope>NUCLEOTIDE SEQUENCE [LARGE SCALE GENOMIC DNA]</scope>
    <source>
        <strain evidence="2">PWHHKU_190912</strain>
    </source>
</reference>
<accession>A0ABQ8TL88</accession>
<comment type="caution">
    <text evidence="2">The sequence shown here is derived from an EMBL/GenBank/DDBJ whole genome shotgun (WGS) entry which is preliminary data.</text>
</comment>
<evidence type="ECO:0000313" key="3">
    <source>
        <dbReference type="Proteomes" id="UP001148838"/>
    </source>
</evidence>
<sequence length="206" mass="23472">MIPGSSTESYPAFARNGLRENPGKNLNQHRKLPSICSYWVEGKPRKNLNQVTCSDRDSNPGHLVSRPDALTVTPQRLVKCFVWSVALYGAETWTLRRSEETRIEVDMRRMECVKRSSVEKSGSRKNDPETDQEEESNWLNHWLTINCLLRDALEGMVNWRRRSAEDTSFSIKRFKAGLHKVCALRAGSQLMSGMQILAALYGLEEG</sequence>
<gene>
    <name evidence="2" type="ORF">ANN_09258</name>
</gene>